<reference evidence="8" key="2">
    <citation type="submission" date="2024-06" db="EMBL/GenBank/DDBJ databases">
        <authorList>
            <person name="Petrova K.O."/>
            <person name="Toshchakov S.V."/>
            <person name="Boltjanskaja Y.V."/>
            <person name="Kevbrin V."/>
        </authorList>
    </citation>
    <scope>NUCLEOTIDE SEQUENCE</scope>
    <source>
        <strain evidence="8">Z-910T</strain>
    </source>
</reference>
<dbReference type="Gene3D" id="3.40.1010.10">
    <property type="entry name" value="Cobalt-precorrin-4 Transmethylase, Domain 1"/>
    <property type="match status" value="1"/>
</dbReference>
<dbReference type="PROSITE" id="PS01296">
    <property type="entry name" value="RSMI"/>
    <property type="match status" value="1"/>
</dbReference>
<dbReference type="InterPro" id="IPR018063">
    <property type="entry name" value="SAM_MeTrfase_RsmI_CS"/>
</dbReference>
<dbReference type="PIRSF" id="PIRSF005917">
    <property type="entry name" value="MTase_YraL"/>
    <property type="match status" value="1"/>
</dbReference>
<dbReference type="CDD" id="cd11648">
    <property type="entry name" value="RsmI"/>
    <property type="match status" value="1"/>
</dbReference>
<dbReference type="Gene3D" id="3.30.950.10">
    <property type="entry name" value="Methyltransferase, Cobalt-precorrin-4 Transmethylase, Domain 2"/>
    <property type="match status" value="1"/>
</dbReference>
<dbReference type="InterPro" id="IPR035996">
    <property type="entry name" value="4pyrrol_Methylase_sf"/>
</dbReference>
<proteinExistence type="inferred from homology"/>
<gene>
    <name evidence="6 8" type="primary">rsmI</name>
    <name evidence="8" type="ORF">PRVXT_000051</name>
</gene>
<evidence type="ECO:0000256" key="5">
    <source>
        <dbReference type="ARBA" id="ARBA00022691"/>
    </source>
</evidence>
<dbReference type="EC" id="2.1.1.198" evidence="6"/>
<dbReference type="InterPro" id="IPR008189">
    <property type="entry name" value="rRNA_ssu_MeTfrase_I"/>
</dbReference>
<dbReference type="NCBIfam" id="TIGR00096">
    <property type="entry name" value="16S rRNA (cytidine(1402)-2'-O)-methyltransferase"/>
    <property type="match status" value="1"/>
</dbReference>
<dbReference type="HAMAP" id="MF_01877">
    <property type="entry name" value="16SrRNA_methyltr_I"/>
    <property type="match status" value="1"/>
</dbReference>
<dbReference type="InterPro" id="IPR014776">
    <property type="entry name" value="4pyrrole_Mease_sub2"/>
</dbReference>
<comment type="catalytic activity">
    <reaction evidence="6">
        <text>cytidine(1402) in 16S rRNA + S-adenosyl-L-methionine = 2'-O-methylcytidine(1402) in 16S rRNA + S-adenosyl-L-homocysteine + H(+)</text>
        <dbReference type="Rhea" id="RHEA:42924"/>
        <dbReference type="Rhea" id="RHEA-COMP:10285"/>
        <dbReference type="Rhea" id="RHEA-COMP:10286"/>
        <dbReference type="ChEBI" id="CHEBI:15378"/>
        <dbReference type="ChEBI" id="CHEBI:57856"/>
        <dbReference type="ChEBI" id="CHEBI:59789"/>
        <dbReference type="ChEBI" id="CHEBI:74495"/>
        <dbReference type="ChEBI" id="CHEBI:82748"/>
        <dbReference type="EC" id="2.1.1.198"/>
    </reaction>
</comment>
<feature type="domain" description="Tetrapyrrole methylase" evidence="7">
    <location>
        <begin position="3"/>
        <end position="201"/>
    </location>
</feature>
<keyword evidence="2 6" id="KW-0698">rRNA processing</keyword>
<keyword evidence="5 6" id="KW-0949">S-adenosyl-L-methionine</keyword>
<evidence type="ECO:0000313" key="8">
    <source>
        <dbReference type="EMBL" id="XBX74963.1"/>
    </source>
</evidence>
<dbReference type="PANTHER" id="PTHR46111">
    <property type="entry name" value="RIBOSOMAL RNA SMALL SUBUNIT METHYLTRANSFERASE I"/>
    <property type="match status" value="1"/>
</dbReference>
<protein>
    <recommendedName>
        <fullName evidence="6">Ribosomal RNA small subunit methyltransferase I</fullName>
        <ecNumber evidence="6">2.1.1.198</ecNumber>
    </recommendedName>
    <alternativeName>
        <fullName evidence="6">16S rRNA 2'-O-ribose C1402 methyltransferase</fullName>
    </alternativeName>
    <alternativeName>
        <fullName evidence="6">rRNA (cytidine-2'-O-)-methyltransferase RsmI</fullName>
    </alternativeName>
</protein>
<dbReference type="SUPFAM" id="SSF53790">
    <property type="entry name" value="Tetrapyrrole methylase"/>
    <property type="match status" value="1"/>
</dbReference>
<evidence type="ECO:0000256" key="3">
    <source>
        <dbReference type="ARBA" id="ARBA00022603"/>
    </source>
</evidence>
<dbReference type="Pfam" id="PF00590">
    <property type="entry name" value="TP_methylase"/>
    <property type="match status" value="1"/>
</dbReference>
<keyword evidence="1 6" id="KW-0963">Cytoplasm</keyword>
<name>A0AAU7VLW3_9FIRM</name>
<evidence type="ECO:0000256" key="2">
    <source>
        <dbReference type="ARBA" id="ARBA00022552"/>
    </source>
</evidence>
<dbReference type="AlphaFoldDB" id="A0AAU7VLW3"/>
<comment type="function">
    <text evidence="6">Catalyzes the 2'-O-methylation of the ribose of cytidine 1402 (C1402) in 16S rRNA.</text>
</comment>
<dbReference type="EMBL" id="CP158367">
    <property type="protein sequence ID" value="XBX74963.1"/>
    <property type="molecule type" value="Genomic_DNA"/>
</dbReference>
<evidence type="ECO:0000256" key="4">
    <source>
        <dbReference type="ARBA" id="ARBA00022679"/>
    </source>
</evidence>
<keyword evidence="4 6" id="KW-0808">Transferase</keyword>
<accession>A0AAU7VLW3</accession>
<dbReference type="GO" id="GO:0005737">
    <property type="term" value="C:cytoplasm"/>
    <property type="evidence" value="ECO:0007669"/>
    <property type="project" value="UniProtKB-SubCell"/>
</dbReference>
<evidence type="ECO:0000256" key="1">
    <source>
        <dbReference type="ARBA" id="ARBA00022490"/>
    </source>
</evidence>
<keyword evidence="3 6" id="KW-0489">Methyltransferase</keyword>
<reference evidence="8" key="1">
    <citation type="journal article" date="2013" name="Extremophiles">
        <title>Proteinivorax tanatarense gen. nov., sp. nov., an anaerobic, haloalkaliphilic, proteolytic bacterium isolated from a decaying algal bloom, and proposal of Proteinivoraceae fam. nov.</title>
        <authorList>
            <person name="Kevbrin V."/>
            <person name="Boltyanskaya Y."/>
            <person name="Zhilina T."/>
            <person name="Kolganova T."/>
            <person name="Lavrentjeva E."/>
            <person name="Kuznetsov B."/>
        </authorList>
    </citation>
    <scope>NUCLEOTIDE SEQUENCE</scope>
    <source>
        <strain evidence="8">Z-910T</strain>
    </source>
</reference>
<dbReference type="GO" id="GO:0070677">
    <property type="term" value="F:rRNA (cytosine-2'-O-)-methyltransferase activity"/>
    <property type="evidence" value="ECO:0007669"/>
    <property type="project" value="UniProtKB-UniRule"/>
</dbReference>
<comment type="subcellular location">
    <subcellularLocation>
        <location evidence="6">Cytoplasm</location>
    </subcellularLocation>
</comment>
<organism evidence="8">
    <name type="scientific">Proteinivorax tanatarense</name>
    <dbReference type="NCBI Taxonomy" id="1260629"/>
    <lineage>
        <taxon>Bacteria</taxon>
        <taxon>Bacillati</taxon>
        <taxon>Bacillota</taxon>
        <taxon>Clostridia</taxon>
        <taxon>Eubacteriales</taxon>
        <taxon>Proteinivoracaceae</taxon>
        <taxon>Proteinivorax</taxon>
    </lineage>
</organism>
<dbReference type="FunFam" id="3.40.1010.10:FF:000007">
    <property type="entry name" value="Ribosomal RNA small subunit methyltransferase I"/>
    <property type="match status" value="1"/>
</dbReference>
<evidence type="ECO:0000259" key="7">
    <source>
        <dbReference type="Pfam" id="PF00590"/>
    </source>
</evidence>
<dbReference type="PANTHER" id="PTHR46111:SF1">
    <property type="entry name" value="RIBOSOMAL RNA SMALL SUBUNIT METHYLTRANSFERASE I"/>
    <property type="match status" value="1"/>
</dbReference>
<dbReference type="InterPro" id="IPR014777">
    <property type="entry name" value="4pyrrole_Mease_sub1"/>
</dbReference>
<dbReference type="RefSeq" id="WP_350343710.1">
    <property type="nucleotide sequence ID" value="NZ_CP158367.1"/>
</dbReference>
<comment type="similarity">
    <text evidence="6">Belongs to the methyltransferase superfamily. RsmI family.</text>
</comment>
<dbReference type="InterPro" id="IPR000878">
    <property type="entry name" value="4pyrrol_Mease"/>
</dbReference>
<evidence type="ECO:0000256" key="6">
    <source>
        <dbReference type="HAMAP-Rule" id="MF_01877"/>
    </source>
</evidence>
<sequence>MTKLYLVSTPIGNLEDISYRAISTLNKADIIAAEDTRRTGLLLKNFEINNQMISYHKFNERKQTEKIIQYLKKEKSVALVSDAGTPAISDPGYLLVQQVIKEGFEVSAIPGPCAFISALAMSGLDTNSFTFFGFMPKQSGKKRDLITEMLNHTKTSVFYQSPHDFLDTIKRIHQLDTNKKIVVVREITKVFEERKEGTPAEILSYFAEGIKGEITVILAKGLEKKLSFTDGADMVEQLIKEGKYVKEACKEVAEQTGLSQRELYQHHIKSS</sequence>